<evidence type="ECO:0000313" key="3">
    <source>
        <dbReference type="Proteomes" id="UP001307889"/>
    </source>
</evidence>
<evidence type="ECO:0000256" key="1">
    <source>
        <dbReference type="SAM" id="MobiDB-lite"/>
    </source>
</evidence>
<proteinExistence type="predicted"/>
<organism evidence="2 3">
    <name type="scientific">Nesidiocoris tenuis</name>
    <dbReference type="NCBI Taxonomy" id="355587"/>
    <lineage>
        <taxon>Eukaryota</taxon>
        <taxon>Metazoa</taxon>
        <taxon>Ecdysozoa</taxon>
        <taxon>Arthropoda</taxon>
        <taxon>Hexapoda</taxon>
        <taxon>Insecta</taxon>
        <taxon>Pterygota</taxon>
        <taxon>Neoptera</taxon>
        <taxon>Paraneoptera</taxon>
        <taxon>Hemiptera</taxon>
        <taxon>Heteroptera</taxon>
        <taxon>Panheteroptera</taxon>
        <taxon>Cimicomorpha</taxon>
        <taxon>Miridae</taxon>
        <taxon>Dicyphina</taxon>
        <taxon>Nesidiocoris</taxon>
    </lineage>
</organism>
<dbReference type="EMBL" id="AP028909">
    <property type="protein sequence ID" value="BES88667.1"/>
    <property type="molecule type" value="Genomic_DNA"/>
</dbReference>
<feature type="region of interest" description="Disordered" evidence="1">
    <location>
        <begin position="36"/>
        <end position="62"/>
    </location>
</feature>
<reference evidence="2 3" key="1">
    <citation type="submission" date="2023-09" db="EMBL/GenBank/DDBJ databases">
        <title>Nesidiocoris tenuis whole genome shotgun sequence.</title>
        <authorList>
            <person name="Shibata T."/>
            <person name="Shimoda M."/>
            <person name="Kobayashi T."/>
            <person name="Uehara T."/>
        </authorList>
    </citation>
    <scope>NUCLEOTIDE SEQUENCE [LARGE SCALE GENOMIC DNA]</scope>
    <source>
        <strain evidence="2 3">Japan</strain>
    </source>
</reference>
<keyword evidence="3" id="KW-1185">Reference proteome</keyword>
<dbReference type="Proteomes" id="UP001307889">
    <property type="component" value="Chromosome 1"/>
</dbReference>
<gene>
    <name evidence="2" type="ORF">NTJ_01474</name>
</gene>
<accession>A0ABN7ABR6</accession>
<name>A0ABN7ABR6_9HEMI</name>
<protein>
    <submittedName>
        <fullName evidence="2">Uncharacterized protein</fullName>
    </submittedName>
</protein>
<sequence length="93" mass="11079">MLQRDLLNHVKRAQTFRAFRENSHAILTRSPRERDVWTSADNSRSKESLERREREHGTTRSSIMQNHSANLFSKHRRGFMSFFFLTVQIGTSW</sequence>
<evidence type="ECO:0000313" key="2">
    <source>
        <dbReference type="EMBL" id="BES88667.1"/>
    </source>
</evidence>
<feature type="compositionally biased region" description="Basic and acidic residues" evidence="1">
    <location>
        <begin position="43"/>
        <end position="58"/>
    </location>
</feature>